<evidence type="ECO:0000256" key="1">
    <source>
        <dbReference type="SAM" id="Phobius"/>
    </source>
</evidence>
<keyword evidence="3" id="KW-1185">Reference proteome</keyword>
<organism evidence="2 3">
    <name type="scientific">Populus tomentosa</name>
    <name type="common">Chinese white poplar</name>
    <dbReference type="NCBI Taxonomy" id="118781"/>
    <lineage>
        <taxon>Eukaryota</taxon>
        <taxon>Viridiplantae</taxon>
        <taxon>Streptophyta</taxon>
        <taxon>Embryophyta</taxon>
        <taxon>Tracheophyta</taxon>
        <taxon>Spermatophyta</taxon>
        <taxon>Magnoliopsida</taxon>
        <taxon>eudicotyledons</taxon>
        <taxon>Gunneridae</taxon>
        <taxon>Pentapetalae</taxon>
        <taxon>rosids</taxon>
        <taxon>fabids</taxon>
        <taxon>Malpighiales</taxon>
        <taxon>Salicaceae</taxon>
        <taxon>Saliceae</taxon>
        <taxon>Populus</taxon>
    </lineage>
</organism>
<comment type="caution">
    <text evidence="2">The sequence shown here is derived from an EMBL/GenBank/DDBJ whole genome shotgun (WGS) entry which is preliminary data.</text>
</comment>
<feature type="transmembrane region" description="Helical" evidence="1">
    <location>
        <begin position="20"/>
        <end position="39"/>
    </location>
</feature>
<proteinExistence type="predicted"/>
<evidence type="ECO:0000313" key="2">
    <source>
        <dbReference type="EMBL" id="KAG6787690.1"/>
    </source>
</evidence>
<dbReference type="EMBL" id="JAAWWB010000002">
    <property type="protein sequence ID" value="KAG6787690.1"/>
    <property type="molecule type" value="Genomic_DNA"/>
</dbReference>
<keyword evidence="1" id="KW-1133">Transmembrane helix</keyword>
<keyword evidence="1" id="KW-0812">Transmembrane</keyword>
<evidence type="ECO:0000313" key="3">
    <source>
        <dbReference type="Proteomes" id="UP000886885"/>
    </source>
</evidence>
<reference evidence="2" key="1">
    <citation type="journal article" date="2020" name="bioRxiv">
        <title>Hybrid origin of Populus tomentosa Carr. identified through genome sequencing and phylogenomic analysis.</title>
        <authorList>
            <person name="An X."/>
            <person name="Gao K."/>
            <person name="Chen Z."/>
            <person name="Li J."/>
            <person name="Yang X."/>
            <person name="Yang X."/>
            <person name="Zhou J."/>
            <person name="Guo T."/>
            <person name="Zhao T."/>
            <person name="Huang S."/>
            <person name="Miao D."/>
            <person name="Khan W.U."/>
            <person name="Rao P."/>
            <person name="Ye M."/>
            <person name="Lei B."/>
            <person name="Liao W."/>
            <person name="Wang J."/>
            <person name="Ji L."/>
            <person name="Li Y."/>
            <person name="Guo B."/>
            <person name="Mustafa N.S."/>
            <person name="Li S."/>
            <person name="Yun Q."/>
            <person name="Keller S.R."/>
            <person name="Mao J."/>
            <person name="Zhang R."/>
            <person name="Strauss S.H."/>
        </authorList>
    </citation>
    <scope>NUCLEOTIDE SEQUENCE</scope>
    <source>
        <strain evidence="2">GM15</strain>
        <tissue evidence="2">Leaf</tissue>
    </source>
</reference>
<sequence>MPRTVVELEYIGNNLIATVILHYTFLFVKWTGLSILIWYHNIVYPFLCPTECKEKLKSSLLIMGEIGVNDYNLAFHYKLT</sequence>
<dbReference type="Proteomes" id="UP000886885">
    <property type="component" value="Chromosome 1D"/>
</dbReference>
<accession>A0A8X8AUI0</accession>
<dbReference type="AlphaFoldDB" id="A0A8X8AUI0"/>
<gene>
    <name evidence="2" type="ORF">POTOM_003733</name>
</gene>
<keyword evidence="1" id="KW-0472">Membrane</keyword>
<name>A0A8X8AUI0_POPTO</name>
<protein>
    <submittedName>
        <fullName evidence="2">Uncharacterized protein</fullName>
    </submittedName>
</protein>